<evidence type="ECO:0000256" key="1">
    <source>
        <dbReference type="SAM" id="MobiDB-lite"/>
    </source>
</evidence>
<protein>
    <submittedName>
        <fullName evidence="2">Uncharacterized protein</fullName>
    </submittedName>
</protein>
<comment type="caution">
    <text evidence="2">The sequence shown here is derived from an EMBL/GenBank/DDBJ whole genome shotgun (WGS) entry which is preliminary data.</text>
</comment>
<feature type="region of interest" description="Disordered" evidence="1">
    <location>
        <begin position="88"/>
        <end position="115"/>
    </location>
</feature>
<evidence type="ECO:0000313" key="2">
    <source>
        <dbReference type="EMBL" id="NGM52221.1"/>
    </source>
</evidence>
<gene>
    <name evidence="2" type="ORF">G5B46_21645</name>
</gene>
<dbReference type="EMBL" id="JAAKGT010000015">
    <property type="protein sequence ID" value="NGM52221.1"/>
    <property type="molecule type" value="Genomic_DNA"/>
</dbReference>
<dbReference type="AlphaFoldDB" id="A0A6G4R358"/>
<proteinExistence type="predicted"/>
<name>A0A6G4R358_9CAUL</name>
<organism evidence="2">
    <name type="scientific">Caulobacter sp. 602-2</name>
    <dbReference type="NCBI Taxonomy" id="2710887"/>
    <lineage>
        <taxon>Bacteria</taxon>
        <taxon>Pseudomonadati</taxon>
        <taxon>Pseudomonadota</taxon>
        <taxon>Alphaproteobacteria</taxon>
        <taxon>Caulobacterales</taxon>
        <taxon>Caulobacteraceae</taxon>
        <taxon>Caulobacter</taxon>
    </lineage>
</organism>
<accession>A0A6G4R358</accession>
<sequence>MKVIQIIDGADNATFSLFLATEEQFAVIFPEPGQDIELVEDLFDRVGAPKAREVLEPIWEQPVLKREAPGLHGTLYYGWADRRRHLPASKREVDTPERNLSPAQRDLFARRRGEA</sequence>
<reference evidence="2" key="1">
    <citation type="submission" date="2020-02" db="EMBL/GenBank/DDBJ databases">
        <authorList>
            <person name="Gao J."/>
            <person name="Sun J."/>
        </authorList>
    </citation>
    <scope>NUCLEOTIDE SEQUENCE</scope>
    <source>
        <strain evidence="2">602-2</strain>
    </source>
</reference>
<dbReference type="RefSeq" id="WP_165262369.1">
    <property type="nucleotide sequence ID" value="NZ_JAAKGT010000015.1"/>
</dbReference>